<dbReference type="PROSITE" id="PS50893">
    <property type="entry name" value="ABC_TRANSPORTER_2"/>
    <property type="match status" value="1"/>
</dbReference>
<sequence length="247" mass="27490">MSLLQTEKLYKSFGNLEVTRNVDLTVKHGERHIIIGPNGAGKTSFLHQLTGQLKPSSGRIKFKGQDITGFQPEAICQLGVGRTFQKNTLFQSLSVQENVRLAVQAKLGGWYQPLRDVASMSQHWERTHQLLDQVHLAEGADRRVSSLSYGEQRQLEIAIALAAEPELLLLDEPTSGMSPAETDRMVDLVRSLPDTIAILMIEHDMKVVFSLADKVTVLYYGEVLATGTPQEIQGNERVREVYLGGKH</sequence>
<dbReference type="GO" id="GO:0016887">
    <property type="term" value="F:ATP hydrolysis activity"/>
    <property type="evidence" value="ECO:0007669"/>
    <property type="project" value="InterPro"/>
</dbReference>
<dbReference type="InterPro" id="IPR003593">
    <property type="entry name" value="AAA+_ATPase"/>
</dbReference>
<dbReference type="InterPro" id="IPR051120">
    <property type="entry name" value="ABC_AA/LPS_Transport"/>
</dbReference>
<keyword evidence="2" id="KW-0472">Membrane</keyword>
<dbReference type="SUPFAM" id="SSF52540">
    <property type="entry name" value="P-loop containing nucleoside triphosphate hydrolases"/>
    <property type="match status" value="1"/>
</dbReference>
<dbReference type="InterPro" id="IPR003439">
    <property type="entry name" value="ABC_transporter-like_ATP-bd"/>
</dbReference>
<name>A0A410G800_9BURK</name>
<proteinExistence type="predicted"/>
<accession>A0A410G800</accession>
<dbReference type="EMBL" id="CP022987">
    <property type="protein sequence ID" value="QAA92410.1"/>
    <property type="molecule type" value="Genomic_DNA"/>
</dbReference>
<dbReference type="RefSeq" id="WP_128353455.1">
    <property type="nucleotide sequence ID" value="NZ_CP022987.1"/>
</dbReference>
<dbReference type="Gene3D" id="3.40.50.300">
    <property type="entry name" value="P-loop containing nucleotide triphosphate hydrolases"/>
    <property type="match status" value="1"/>
</dbReference>
<evidence type="ECO:0000256" key="3">
    <source>
        <dbReference type="ARBA" id="ARBA00022741"/>
    </source>
</evidence>
<dbReference type="GO" id="GO:0005524">
    <property type="term" value="F:ATP binding"/>
    <property type="evidence" value="ECO:0007669"/>
    <property type="project" value="UniProtKB-KW"/>
</dbReference>
<keyword evidence="3" id="KW-0547">Nucleotide-binding</keyword>
<dbReference type="PANTHER" id="PTHR45772">
    <property type="entry name" value="CONSERVED COMPONENT OF ABC TRANSPORTER FOR NATURAL AMINO ACIDS-RELATED"/>
    <property type="match status" value="1"/>
</dbReference>
<dbReference type="SMART" id="SM00382">
    <property type="entry name" value="AAA"/>
    <property type="match status" value="1"/>
</dbReference>
<evidence type="ECO:0000256" key="4">
    <source>
        <dbReference type="ARBA" id="ARBA00022840"/>
    </source>
</evidence>
<dbReference type="KEGG" id="pus:CKA81_00025"/>
<dbReference type="InterPro" id="IPR032823">
    <property type="entry name" value="BCA_ABC_TP_C"/>
</dbReference>
<protein>
    <submittedName>
        <fullName evidence="6">ABC transporter ATP-binding protein</fullName>
    </submittedName>
</protein>
<gene>
    <name evidence="6" type="ORF">CKA81_00025</name>
</gene>
<evidence type="ECO:0000313" key="7">
    <source>
        <dbReference type="Proteomes" id="UP000283474"/>
    </source>
</evidence>
<dbReference type="AlphaFoldDB" id="A0A410G800"/>
<evidence type="ECO:0000313" key="6">
    <source>
        <dbReference type="EMBL" id="QAA92410.1"/>
    </source>
</evidence>
<keyword evidence="4 6" id="KW-0067">ATP-binding</keyword>
<dbReference type="InterPro" id="IPR027417">
    <property type="entry name" value="P-loop_NTPase"/>
</dbReference>
<evidence type="ECO:0000256" key="2">
    <source>
        <dbReference type="ARBA" id="ARBA00022475"/>
    </source>
</evidence>
<dbReference type="PANTHER" id="PTHR45772:SF3">
    <property type="entry name" value="ABC TRANSPORTER ATP-BINDING PROTEIN"/>
    <property type="match status" value="1"/>
</dbReference>
<organism evidence="6 7">
    <name type="scientific">Pollutimonas thiosulfatoxidans</name>
    <dbReference type="NCBI Taxonomy" id="2028345"/>
    <lineage>
        <taxon>Bacteria</taxon>
        <taxon>Pseudomonadati</taxon>
        <taxon>Pseudomonadota</taxon>
        <taxon>Betaproteobacteria</taxon>
        <taxon>Burkholderiales</taxon>
        <taxon>Alcaligenaceae</taxon>
        <taxon>Pollutimonas</taxon>
    </lineage>
</organism>
<dbReference type="Pfam" id="PF00005">
    <property type="entry name" value="ABC_tran"/>
    <property type="match status" value="1"/>
</dbReference>
<dbReference type="Pfam" id="PF12399">
    <property type="entry name" value="BCA_ABC_TP_C"/>
    <property type="match status" value="1"/>
</dbReference>
<dbReference type="Proteomes" id="UP000283474">
    <property type="component" value="Chromosome"/>
</dbReference>
<evidence type="ECO:0000259" key="5">
    <source>
        <dbReference type="PROSITE" id="PS50893"/>
    </source>
</evidence>
<reference evidence="6 7" key="1">
    <citation type="submission" date="2017-08" db="EMBL/GenBank/DDBJ databases">
        <authorList>
            <person name="Park S.-J."/>
            <person name="Kim H."/>
        </authorList>
    </citation>
    <scope>NUCLEOTIDE SEQUENCE [LARGE SCALE GENOMIC DNA]</scope>
    <source>
        <strain evidence="7">ye3</strain>
    </source>
</reference>
<feature type="domain" description="ABC transporter" evidence="5">
    <location>
        <begin position="4"/>
        <end position="245"/>
    </location>
</feature>
<dbReference type="OrthoDB" id="9781337at2"/>
<keyword evidence="2" id="KW-1003">Cell membrane</keyword>
<dbReference type="GO" id="GO:0005886">
    <property type="term" value="C:plasma membrane"/>
    <property type="evidence" value="ECO:0007669"/>
    <property type="project" value="TreeGrafter"/>
</dbReference>
<dbReference type="CDD" id="cd03219">
    <property type="entry name" value="ABC_Mj1267_LivG_branched"/>
    <property type="match status" value="1"/>
</dbReference>
<dbReference type="FunFam" id="3.40.50.300:FF:000421">
    <property type="entry name" value="Branched-chain amino acid ABC transporter ATP-binding protein"/>
    <property type="match status" value="1"/>
</dbReference>
<keyword evidence="1" id="KW-0813">Transport</keyword>
<evidence type="ECO:0000256" key="1">
    <source>
        <dbReference type="ARBA" id="ARBA00022448"/>
    </source>
</evidence>
<keyword evidence="7" id="KW-1185">Reference proteome</keyword>